<dbReference type="EMBL" id="REGN01001871">
    <property type="protein sequence ID" value="RNA32002.1"/>
    <property type="molecule type" value="Genomic_DNA"/>
</dbReference>
<accession>A0A3M7S8C1</accession>
<keyword evidence="2" id="KW-1185">Reference proteome</keyword>
<dbReference type="AlphaFoldDB" id="A0A3M7S8C1"/>
<evidence type="ECO:0000313" key="2">
    <source>
        <dbReference type="Proteomes" id="UP000276133"/>
    </source>
</evidence>
<gene>
    <name evidence="1" type="ORF">BpHYR1_032146</name>
</gene>
<evidence type="ECO:0000313" key="1">
    <source>
        <dbReference type="EMBL" id="RNA32002.1"/>
    </source>
</evidence>
<sequence>MLNLEKLKNFFGVNKLIYIKKAVSIEHNKFSKNYGVLKLVINSKDHFNSKIFDSNKMKNQLKI</sequence>
<proteinExistence type="predicted"/>
<organism evidence="1 2">
    <name type="scientific">Brachionus plicatilis</name>
    <name type="common">Marine rotifer</name>
    <name type="synonym">Brachionus muelleri</name>
    <dbReference type="NCBI Taxonomy" id="10195"/>
    <lineage>
        <taxon>Eukaryota</taxon>
        <taxon>Metazoa</taxon>
        <taxon>Spiralia</taxon>
        <taxon>Gnathifera</taxon>
        <taxon>Rotifera</taxon>
        <taxon>Eurotatoria</taxon>
        <taxon>Monogononta</taxon>
        <taxon>Pseudotrocha</taxon>
        <taxon>Ploima</taxon>
        <taxon>Brachionidae</taxon>
        <taxon>Brachionus</taxon>
    </lineage>
</organism>
<reference evidence="1 2" key="1">
    <citation type="journal article" date="2018" name="Sci. Rep.">
        <title>Genomic signatures of local adaptation to the degree of environmental predictability in rotifers.</title>
        <authorList>
            <person name="Franch-Gras L."/>
            <person name="Hahn C."/>
            <person name="Garcia-Roger E.M."/>
            <person name="Carmona M.J."/>
            <person name="Serra M."/>
            <person name="Gomez A."/>
        </authorList>
    </citation>
    <scope>NUCLEOTIDE SEQUENCE [LARGE SCALE GENOMIC DNA]</scope>
    <source>
        <strain evidence="1">HYR1</strain>
    </source>
</reference>
<name>A0A3M7S8C1_BRAPC</name>
<protein>
    <submittedName>
        <fullName evidence="1">Uncharacterized protein</fullName>
    </submittedName>
</protein>
<comment type="caution">
    <text evidence="1">The sequence shown here is derived from an EMBL/GenBank/DDBJ whole genome shotgun (WGS) entry which is preliminary data.</text>
</comment>
<dbReference type="Proteomes" id="UP000276133">
    <property type="component" value="Unassembled WGS sequence"/>
</dbReference>